<evidence type="ECO:0000256" key="3">
    <source>
        <dbReference type="ARBA" id="ARBA00022630"/>
    </source>
</evidence>
<dbReference type="SUPFAM" id="SSF82114">
    <property type="entry name" value="Riboflavin kinase-like"/>
    <property type="match status" value="1"/>
</dbReference>
<proteinExistence type="inferred from homology"/>
<comment type="catalytic activity">
    <reaction evidence="13 14">
        <text>FMN + ATP + H(+) = FAD + diphosphate</text>
        <dbReference type="Rhea" id="RHEA:17237"/>
        <dbReference type="ChEBI" id="CHEBI:15378"/>
        <dbReference type="ChEBI" id="CHEBI:30616"/>
        <dbReference type="ChEBI" id="CHEBI:33019"/>
        <dbReference type="ChEBI" id="CHEBI:57692"/>
        <dbReference type="ChEBI" id="CHEBI:58210"/>
        <dbReference type="EC" id="2.7.7.2"/>
    </reaction>
</comment>
<dbReference type="PIRSF" id="PIRSF004491">
    <property type="entry name" value="FAD_Synth"/>
    <property type="match status" value="1"/>
</dbReference>
<gene>
    <name evidence="16" type="ORF">J2Z53_000081</name>
</gene>
<evidence type="ECO:0000256" key="2">
    <source>
        <dbReference type="ARBA" id="ARBA00005201"/>
    </source>
</evidence>
<accession>A0ABS4EWY1</accession>
<dbReference type="Gene3D" id="2.40.30.30">
    <property type="entry name" value="Riboflavin kinase-like"/>
    <property type="match status" value="1"/>
</dbReference>
<dbReference type="InterPro" id="IPR023465">
    <property type="entry name" value="Riboflavin_kinase_dom_sf"/>
</dbReference>
<dbReference type="RefSeq" id="WP_209795243.1">
    <property type="nucleotide sequence ID" value="NZ_JAGGJZ010000001.1"/>
</dbReference>
<dbReference type="GO" id="GO:0003919">
    <property type="term" value="F:FMN adenylyltransferase activity"/>
    <property type="evidence" value="ECO:0007669"/>
    <property type="project" value="UniProtKB-EC"/>
</dbReference>
<dbReference type="SMART" id="SM00904">
    <property type="entry name" value="Flavokinase"/>
    <property type="match status" value="1"/>
</dbReference>
<comment type="pathway">
    <text evidence="2 14">Cofactor biosynthesis; FMN biosynthesis; FMN from riboflavin (ATP route): step 1/1.</text>
</comment>
<dbReference type="InterPro" id="IPR015865">
    <property type="entry name" value="Riboflavin_kinase_bac/euk"/>
</dbReference>
<keyword evidence="3 14" id="KW-0285">Flavoprotein</keyword>
<evidence type="ECO:0000256" key="14">
    <source>
        <dbReference type="PIRNR" id="PIRNR004491"/>
    </source>
</evidence>
<keyword evidence="9 14" id="KW-0274">FAD</keyword>
<evidence type="ECO:0000256" key="11">
    <source>
        <dbReference type="ARBA" id="ARBA00023268"/>
    </source>
</evidence>
<dbReference type="PANTHER" id="PTHR22749:SF6">
    <property type="entry name" value="RIBOFLAVIN KINASE"/>
    <property type="match status" value="1"/>
</dbReference>
<dbReference type="InterPro" id="IPR014729">
    <property type="entry name" value="Rossmann-like_a/b/a_fold"/>
</dbReference>
<evidence type="ECO:0000313" key="17">
    <source>
        <dbReference type="Proteomes" id="UP000783390"/>
    </source>
</evidence>
<evidence type="ECO:0000256" key="8">
    <source>
        <dbReference type="ARBA" id="ARBA00022777"/>
    </source>
</evidence>
<dbReference type="EC" id="2.7.1.26" evidence="14"/>
<evidence type="ECO:0000256" key="10">
    <source>
        <dbReference type="ARBA" id="ARBA00022840"/>
    </source>
</evidence>
<feature type="domain" description="Riboflavin kinase" evidence="15">
    <location>
        <begin position="180"/>
        <end position="303"/>
    </location>
</feature>
<dbReference type="InterPro" id="IPR015864">
    <property type="entry name" value="FAD_synthase"/>
</dbReference>
<keyword evidence="6 14" id="KW-0548">Nucleotidyltransferase</keyword>
<evidence type="ECO:0000256" key="13">
    <source>
        <dbReference type="ARBA" id="ARBA00049494"/>
    </source>
</evidence>
<dbReference type="InterPro" id="IPR002606">
    <property type="entry name" value="Riboflavin_kinase_bac"/>
</dbReference>
<sequence>MKVINIENLDKNDEYYVALGSFDGLHKGHLSLIHKCIELSKEDNCKSMVFTFSNHPRTVINPSGKLKYLMNNKEKLNILKKEGIDKVVLKEFNKEFMKLSPEGFIKKLCSDYKIKGIVVGFNYRFGHKNLGDINLLEEFSSKYNYKLEVIIPLLFKNDIISSTRIRNALIDGAVEEANEMLTRPYSLTGTVEHGKKIGGTLIGFPTANLKILDKKIIPAKGVYYTNVKWKDNIYKGITSVGCNPTVNGNKLTIETFILNFNMDIYDNEIIIYFIEKIRNEKKFNSIDCLKEQLKEDEKYARSKELVVIV</sequence>
<keyword evidence="4 14" id="KW-0288">FMN</keyword>
<evidence type="ECO:0000256" key="5">
    <source>
        <dbReference type="ARBA" id="ARBA00022679"/>
    </source>
</evidence>
<evidence type="ECO:0000313" key="16">
    <source>
        <dbReference type="EMBL" id="MBP1888502.1"/>
    </source>
</evidence>
<dbReference type="InterPro" id="IPR023468">
    <property type="entry name" value="Riboflavin_kinase"/>
</dbReference>
<dbReference type="GO" id="GO:0008531">
    <property type="term" value="F:riboflavin kinase activity"/>
    <property type="evidence" value="ECO:0007669"/>
    <property type="project" value="UniProtKB-EC"/>
</dbReference>
<reference evidence="16 17" key="1">
    <citation type="submission" date="2021-03" db="EMBL/GenBank/DDBJ databases">
        <title>Genomic Encyclopedia of Type Strains, Phase IV (KMG-IV): sequencing the most valuable type-strain genomes for metagenomic binning, comparative biology and taxonomic classification.</title>
        <authorList>
            <person name="Goeker M."/>
        </authorList>
    </citation>
    <scope>NUCLEOTIDE SEQUENCE [LARGE SCALE GENOMIC DNA]</scope>
    <source>
        <strain evidence="16 17">DSM 3984</strain>
    </source>
</reference>
<protein>
    <recommendedName>
        <fullName evidence="14">Riboflavin biosynthesis protein</fullName>
    </recommendedName>
    <domain>
        <recommendedName>
            <fullName evidence="14">Riboflavin kinase</fullName>
            <ecNumber evidence="14">2.7.1.26</ecNumber>
        </recommendedName>
        <alternativeName>
            <fullName evidence="14">Flavokinase</fullName>
        </alternativeName>
    </domain>
    <domain>
        <recommendedName>
            <fullName evidence="14">FMN adenylyltransferase</fullName>
            <ecNumber evidence="14">2.7.7.2</ecNumber>
        </recommendedName>
        <alternativeName>
            <fullName evidence="14">FAD pyrophosphorylase</fullName>
        </alternativeName>
        <alternativeName>
            <fullName evidence="14">FAD synthase</fullName>
        </alternativeName>
    </domain>
</protein>
<evidence type="ECO:0000256" key="9">
    <source>
        <dbReference type="ARBA" id="ARBA00022827"/>
    </source>
</evidence>
<comment type="caution">
    <text evidence="16">The sequence shown here is derived from an EMBL/GenBank/DDBJ whole genome shotgun (WGS) entry which is preliminary data.</text>
</comment>
<dbReference type="NCBIfam" id="TIGR00083">
    <property type="entry name" value="ribF"/>
    <property type="match status" value="1"/>
</dbReference>
<evidence type="ECO:0000259" key="15">
    <source>
        <dbReference type="SMART" id="SM00904"/>
    </source>
</evidence>
<keyword evidence="17" id="KW-1185">Reference proteome</keyword>
<keyword evidence="8 14" id="KW-0418">Kinase</keyword>
<dbReference type="SUPFAM" id="SSF52374">
    <property type="entry name" value="Nucleotidylyl transferase"/>
    <property type="match status" value="1"/>
</dbReference>
<evidence type="ECO:0000256" key="6">
    <source>
        <dbReference type="ARBA" id="ARBA00022695"/>
    </source>
</evidence>
<name>A0ABS4EWY1_9CLOT</name>
<keyword evidence="11" id="KW-0511">Multifunctional enzyme</keyword>
<dbReference type="Gene3D" id="3.40.50.620">
    <property type="entry name" value="HUPs"/>
    <property type="match status" value="1"/>
</dbReference>
<dbReference type="NCBIfam" id="NF004162">
    <property type="entry name" value="PRK05627.1-5"/>
    <property type="match status" value="1"/>
</dbReference>
<dbReference type="Proteomes" id="UP000783390">
    <property type="component" value="Unassembled WGS sequence"/>
</dbReference>
<comment type="pathway">
    <text evidence="1 14">Cofactor biosynthesis; FAD biosynthesis; FAD from FMN: step 1/1.</text>
</comment>
<keyword evidence="7 14" id="KW-0547">Nucleotide-binding</keyword>
<keyword evidence="10 14" id="KW-0067">ATP-binding</keyword>
<evidence type="ECO:0000256" key="7">
    <source>
        <dbReference type="ARBA" id="ARBA00022741"/>
    </source>
</evidence>
<comment type="similarity">
    <text evidence="14">Belongs to the ribF family.</text>
</comment>
<dbReference type="PANTHER" id="PTHR22749">
    <property type="entry name" value="RIBOFLAVIN KINASE/FMN ADENYLYLTRANSFERASE"/>
    <property type="match status" value="1"/>
</dbReference>
<evidence type="ECO:0000256" key="12">
    <source>
        <dbReference type="ARBA" id="ARBA00047880"/>
    </source>
</evidence>
<organism evidence="16 17">
    <name type="scientific">Clostridium moniliforme</name>
    <dbReference type="NCBI Taxonomy" id="39489"/>
    <lineage>
        <taxon>Bacteria</taxon>
        <taxon>Bacillati</taxon>
        <taxon>Bacillota</taxon>
        <taxon>Clostridia</taxon>
        <taxon>Eubacteriales</taxon>
        <taxon>Clostridiaceae</taxon>
        <taxon>Clostridium</taxon>
    </lineage>
</organism>
<dbReference type="Pfam" id="PF06574">
    <property type="entry name" value="FAD_syn"/>
    <property type="match status" value="1"/>
</dbReference>
<dbReference type="EC" id="2.7.7.2" evidence="14"/>
<evidence type="ECO:0000256" key="1">
    <source>
        <dbReference type="ARBA" id="ARBA00004726"/>
    </source>
</evidence>
<comment type="catalytic activity">
    <reaction evidence="12 14">
        <text>riboflavin + ATP = FMN + ADP + H(+)</text>
        <dbReference type="Rhea" id="RHEA:14357"/>
        <dbReference type="ChEBI" id="CHEBI:15378"/>
        <dbReference type="ChEBI" id="CHEBI:30616"/>
        <dbReference type="ChEBI" id="CHEBI:57986"/>
        <dbReference type="ChEBI" id="CHEBI:58210"/>
        <dbReference type="ChEBI" id="CHEBI:456216"/>
        <dbReference type="EC" id="2.7.1.26"/>
    </reaction>
</comment>
<dbReference type="CDD" id="cd02064">
    <property type="entry name" value="FAD_synthetase_N"/>
    <property type="match status" value="1"/>
</dbReference>
<dbReference type="Pfam" id="PF01687">
    <property type="entry name" value="Flavokinase"/>
    <property type="match status" value="1"/>
</dbReference>
<evidence type="ECO:0000256" key="4">
    <source>
        <dbReference type="ARBA" id="ARBA00022643"/>
    </source>
</evidence>
<dbReference type="EMBL" id="JAGGJZ010000001">
    <property type="protein sequence ID" value="MBP1888502.1"/>
    <property type="molecule type" value="Genomic_DNA"/>
</dbReference>
<keyword evidence="5 14" id="KW-0808">Transferase</keyword>